<comment type="similarity">
    <text evidence="3">Belongs to the acyl carrier protein (ACP) family.</text>
</comment>
<dbReference type="PANTHER" id="PTHR20863:SF76">
    <property type="entry name" value="CARRIER DOMAIN-CONTAINING PROTEIN"/>
    <property type="match status" value="1"/>
</dbReference>
<comment type="pathway">
    <text evidence="3 5">Lipid metabolism; fatty acid biosynthesis.</text>
</comment>
<comment type="PTM">
    <text evidence="5">4'-phosphopantetheine is transferred from CoA to a specific serine of apo-ACP by acpS.</text>
</comment>
<reference evidence="7 8" key="1">
    <citation type="journal article" date="2022" name="Nat. Microbiol.">
        <title>The microbiome of a bacterivorous marine choanoflagellate contains a resource-demanding obligate bacterial associate.</title>
        <authorList>
            <person name="Needham D.M."/>
            <person name="Poirier C."/>
            <person name="Bachy C."/>
            <person name="George E.E."/>
            <person name="Wilken S."/>
            <person name="Yung C.C.M."/>
            <person name="Limardo A.J."/>
            <person name="Morando M."/>
            <person name="Sudek L."/>
            <person name="Malmstrom R.R."/>
            <person name="Keeling P.J."/>
            <person name="Santoro A.E."/>
            <person name="Worden A.Z."/>
        </authorList>
    </citation>
    <scope>NUCLEOTIDE SEQUENCE [LARGE SCALE GENOMIC DNA]</scope>
    <source>
        <strain evidence="7 8">Comchoano-2</strain>
    </source>
</reference>
<keyword evidence="3" id="KW-0444">Lipid biosynthesis</keyword>
<keyword evidence="2 3" id="KW-0597">Phosphoprotein</keyword>
<accession>A0ABT1L4H5</accession>
<evidence type="ECO:0000256" key="4">
    <source>
        <dbReference type="NCBIfam" id="TIGR00517"/>
    </source>
</evidence>
<dbReference type="SMART" id="SM00823">
    <property type="entry name" value="PKS_PP"/>
    <property type="match status" value="1"/>
</dbReference>
<dbReference type="Gene3D" id="1.10.1200.10">
    <property type="entry name" value="ACP-like"/>
    <property type="match status" value="1"/>
</dbReference>
<dbReference type="Pfam" id="PF00550">
    <property type="entry name" value="PP-binding"/>
    <property type="match status" value="1"/>
</dbReference>
<dbReference type="InterPro" id="IPR036736">
    <property type="entry name" value="ACP-like_sf"/>
</dbReference>
<evidence type="ECO:0000313" key="8">
    <source>
        <dbReference type="Proteomes" id="UP001320768"/>
    </source>
</evidence>
<dbReference type="NCBIfam" id="NF002148">
    <property type="entry name" value="PRK00982.1-2"/>
    <property type="match status" value="1"/>
</dbReference>
<dbReference type="PANTHER" id="PTHR20863">
    <property type="entry name" value="ACYL CARRIER PROTEIN"/>
    <property type="match status" value="1"/>
</dbReference>
<dbReference type="NCBIfam" id="TIGR00517">
    <property type="entry name" value="acyl_carrier"/>
    <property type="match status" value="1"/>
</dbReference>
<gene>
    <name evidence="3" type="primary">acpP</name>
    <name evidence="7" type="ORF">MKS91_00460</name>
</gene>
<keyword evidence="3" id="KW-0275">Fatty acid biosynthesis</keyword>
<dbReference type="NCBIfam" id="NF002151">
    <property type="entry name" value="PRK00982.1-5"/>
    <property type="match status" value="1"/>
</dbReference>
<dbReference type="Proteomes" id="UP001320768">
    <property type="component" value="Unassembled WGS sequence"/>
</dbReference>
<dbReference type="InterPro" id="IPR009081">
    <property type="entry name" value="PP-bd_ACP"/>
</dbReference>
<dbReference type="NCBIfam" id="NF002150">
    <property type="entry name" value="PRK00982.1-4"/>
    <property type="match status" value="1"/>
</dbReference>
<evidence type="ECO:0000256" key="5">
    <source>
        <dbReference type="RuleBase" id="RU003545"/>
    </source>
</evidence>
<evidence type="ECO:0000256" key="1">
    <source>
        <dbReference type="ARBA" id="ARBA00022450"/>
    </source>
</evidence>
<proteinExistence type="inferred from homology"/>
<evidence type="ECO:0000256" key="2">
    <source>
        <dbReference type="ARBA" id="ARBA00022553"/>
    </source>
</evidence>
<keyword evidence="8" id="KW-1185">Reference proteome</keyword>
<dbReference type="SUPFAM" id="SSF47336">
    <property type="entry name" value="ACP-like"/>
    <property type="match status" value="1"/>
</dbReference>
<evidence type="ECO:0000256" key="3">
    <source>
        <dbReference type="HAMAP-Rule" id="MF_01217"/>
    </source>
</evidence>
<keyword evidence="3" id="KW-0276">Fatty acid metabolism</keyword>
<dbReference type="RefSeq" id="WP_258568882.1">
    <property type="nucleotide sequence ID" value="NZ_JAKUDN010000001.1"/>
</dbReference>
<protein>
    <recommendedName>
        <fullName evidence="3 4">Acyl carrier protein</fullName>
        <shortName evidence="3">ACP</shortName>
    </recommendedName>
</protein>
<keyword evidence="3" id="KW-0443">Lipid metabolism</keyword>
<sequence length="81" mass="8842">MDNIDETVQKIIATVLGVDEEKVVPEASFQEDLGADSLDVVEVVIALEQEFGIDIPDDQAEKIVTIQNAIDSINDIIAMNQ</sequence>
<feature type="domain" description="Carrier" evidence="6">
    <location>
        <begin position="2"/>
        <end position="77"/>
    </location>
</feature>
<feature type="modified residue" description="O-(pantetheine 4'-phosphoryl)serine" evidence="3">
    <location>
        <position position="37"/>
    </location>
</feature>
<comment type="caution">
    <text evidence="7">The sequence shown here is derived from an EMBL/GenBank/DDBJ whole genome shotgun (WGS) entry which is preliminary data.</text>
</comment>
<dbReference type="InterPro" id="IPR003231">
    <property type="entry name" value="ACP"/>
</dbReference>
<keyword evidence="3" id="KW-0963">Cytoplasm</keyword>
<comment type="PTM">
    <text evidence="3">4'-phosphopantetheine is transferred from CoA to a specific serine of apo-ACP by AcpS. This modification is essential for activity because fatty acids are bound in thioester linkage to the sulfhydryl of the prosthetic group.</text>
</comment>
<comment type="subcellular location">
    <subcellularLocation>
        <location evidence="3">Cytoplasm</location>
    </subcellularLocation>
</comment>
<evidence type="ECO:0000313" key="7">
    <source>
        <dbReference type="EMBL" id="MCP8351768.1"/>
    </source>
</evidence>
<dbReference type="InterPro" id="IPR020806">
    <property type="entry name" value="PKS_PP-bd"/>
</dbReference>
<comment type="function">
    <text evidence="3 5">Carrier of the growing fatty acid chain in fatty acid biosynthesis.</text>
</comment>
<keyword evidence="1 3" id="KW-0596">Phosphopantetheine</keyword>
<organism evidence="7 8">
    <name type="scientific">Candidatus Synchoanobacter obligatus</name>
    <dbReference type="NCBI Taxonomy" id="2919597"/>
    <lineage>
        <taxon>Bacteria</taxon>
        <taxon>Pseudomonadati</taxon>
        <taxon>Pseudomonadota</taxon>
        <taxon>Gammaproteobacteria</taxon>
        <taxon>Candidatus Comchoanobacterales</taxon>
        <taxon>Candidatus Comchoanobacteraceae</taxon>
        <taxon>Candidatus Synchoanobacter</taxon>
    </lineage>
</organism>
<evidence type="ECO:0000259" key="6">
    <source>
        <dbReference type="PROSITE" id="PS50075"/>
    </source>
</evidence>
<dbReference type="EMBL" id="JAKUDN010000001">
    <property type="protein sequence ID" value="MCP8351768.1"/>
    <property type="molecule type" value="Genomic_DNA"/>
</dbReference>
<dbReference type="PROSITE" id="PS50075">
    <property type="entry name" value="CARRIER"/>
    <property type="match status" value="1"/>
</dbReference>
<dbReference type="HAMAP" id="MF_01217">
    <property type="entry name" value="Acyl_carrier"/>
    <property type="match status" value="1"/>
</dbReference>
<name>A0ABT1L4H5_9GAMM</name>